<feature type="domain" description="RNase H type-1" evidence="1">
    <location>
        <begin position="11"/>
        <end position="128"/>
    </location>
</feature>
<dbReference type="InterPro" id="IPR053151">
    <property type="entry name" value="RNase_H-like"/>
</dbReference>
<dbReference type="CDD" id="cd06222">
    <property type="entry name" value="RNase_H_like"/>
    <property type="match status" value="1"/>
</dbReference>
<protein>
    <recommendedName>
        <fullName evidence="1">RNase H type-1 domain-containing protein</fullName>
    </recommendedName>
</protein>
<dbReference type="GO" id="GO:0003676">
    <property type="term" value="F:nucleic acid binding"/>
    <property type="evidence" value="ECO:0007669"/>
    <property type="project" value="InterPro"/>
</dbReference>
<name>A0A7J9DL45_9ROSI</name>
<dbReference type="SUPFAM" id="SSF53098">
    <property type="entry name" value="Ribonuclease H-like"/>
    <property type="match status" value="1"/>
</dbReference>
<organism evidence="2 3">
    <name type="scientific">Gossypium trilobum</name>
    <dbReference type="NCBI Taxonomy" id="34281"/>
    <lineage>
        <taxon>Eukaryota</taxon>
        <taxon>Viridiplantae</taxon>
        <taxon>Streptophyta</taxon>
        <taxon>Embryophyta</taxon>
        <taxon>Tracheophyta</taxon>
        <taxon>Spermatophyta</taxon>
        <taxon>Magnoliopsida</taxon>
        <taxon>eudicotyledons</taxon>
        <taxon>Gunneridae</taxon>
        <taxon>Pentapetalae</taxon>
        <taxon>rosids</taxon>
        <taxon>malvids</taxon>
        <taxon>Malvales</taxon>
        <taxon>Malvaceae</taxon>
        <taxon>Malvoideae</taxon>
        <taxon>Gossypium</taxon>
    </lineage>
</organism>
<dbReference type="InterPro" id="IPR044730">
    <property type="entry name" value="RNase_H-like_dom_plant"/>
</dbReference>
<dbReference type="GO" id="GO:0004523">
    <property type="term" value="F:RNA-DNA hybrid ribonuclease activity"/>
    <property type="evidence" value="ECO:0007669"/>
    <property type="project" value="InterPro"/>
</dbReference>
<reference evidence="2 3" key="1">
    <citation type="journal article" date="2019" name="Genome Biol. Evol.">
        <title>Insights into the evolution of the New World diploid cottons (Gossypium, subgenus Houzingenia) based on genome sequencing.</title>
        <authorList>
            <person name="Grover C.E."/>
            <person name="Arick M.A. 2nd"/>
            <person name="Thrash A."/>
            <person name="Conover J.L."/>
            <person name="Sanders W.S."/>
            <person name="Peterson D.G."/>
            <person name="Frelichowski J.E."/>
            <person name="Scheffler J.A."/>
            <person name="Scheffler B.E."/>
            <person name="Wendel J.F."/>
        </authorList>
    </citation>
    <scope>NUCLEOTIDE SEQUENCE [LARGE SCALE GENOMIC DNA]</scope>
    <source>
        <strain evidence="2">8</strain>
        <tissue evidence="2">Leaf</tissue>
    </source>
</reference>
<dbReference type="Gene3D" id="3.30.420.10">
    <property type="entry name" value="Ribonuclease H-like superfamily/Ribonuclease H"/>
    <property type="match status" value="1"/>
</dbReference>
<gene>
    <name evidence="2" type="ORF">Gotri_023965</name>
</gene>
<dbReference type="EMBL" id="JABEZW010000003">
    <property type="protein sequence ID" value="MBA0761294.1"/>
    <property type="molecule type" value="Genomic_DNA"/>
</dbReference>
<accession>A0A7J9DL45</accession>
<dbReference type="InterPro" id="IPR036397">
    <property type="entry name" value="RNaseH_sf"/>
</dbReference>
<evidence type="ECO:0000259" key="1">
    <source>
        <dbReference type="Pfam" id="PF13456"/>
    </source>
</evidence>
<proteinExistence type="predicted"/>
<dbReference type="InterPro" id="IPR002156">
    <property type="entry name" value="RNaseH_domain"/>
</dbReference>
<dbReference type="AlphaFoldDB" id="A0A7J9DL45"/>
<sequence length="130" mass="14928">MAENWNKLCTNGVLQYVSRIVATGGVLRYGNGDWIMGYNKFLGEYSIFDVELWAILDGMSLIQDKQFEGIMIQAYSLVLVKAIQDSSLIDSNFTLIRRNHQLLANVGDWIMQHIHRELYEIADCMAKFSM</sequence>
<dbReference type="Proteomes" id="UP000593568">
    <property type="component" value="Unassembled WGS sequence"/>
</dbReference>
<dbReference type="PANTHER" id="PTHR47723:SF19">
    <property type="entry name" value="POLYNUCLEOTIDYL TRANSFERASE, RIBONUCLEASE H-LIKE SUPERFAMILY PROTEIN"/>
    <property type="match status" value="1"/>
</dbReference>
<evidence type="ECO:0000313" key="3">
    <source>
        <dbReference type="Proteomes" id="UP000593568"/>
    </source>
</evidence>
<dbReference type="PANTHER" id="PTHR47723">
    <property type="entry name" value="OS05G0353850 PROTEIN"/>
    <property type="match status" value="1"/>
</dbReference>
<dbReference type="InterPro" id="IPR012337">
    <property type="entry name" value="RNaseH-like_sf"/>
</dbReference>
<keyword evidence="3" id="KW-1185">Reference proteome</keyword>
<dbReference type="Pfam" id="PF13456">
    <property type="entry name" value="RVT_3"/>
    <property type="match status" value="1"/>
</dbReference>
<evidence type="ECO:0000313" key="2">
    <source>
        <dbReference type="EMBL" id="MBA0761294.1"/>
    </source>
</evidence>
<comment type="caution">
    <text evidence="2">The sequence shown here is derived from an EMBL/GenBank/DDBJ whole genome shotgun (WGS) entry which is preliminary data.</text>
</comment>